<dbReference type="RefSeq" id="WP_024925464.1">
    <property type="nucleotide sequence ID" value="NZ_MDEO01000035.1"/>
</dbReference>
<evidence type="ECO:0000313" key="1">
    <source>
        <dbReference type="EMBL" id="OCX14727.1"/>
    </source>
</evidence>
<evidence type="ECO:0000313" key="2">
    <source>
        <dbReference type="Proteomes" id="UP000094412"/>
    </source>
</evidence>
<comment type="caution">
    <text evidence="1">The sequence shown here is derived from an EMBL/GenBank/DDBJ whole genome shotgun (WGS) entry which is preliminary data.</text>
</comment>
<gene>
    <name evidence="1" type="ORF">QV13_20065</name>
</gene>
<organism evidence="1 2">
    <name type="scientific">Mesorhizobium hungaricum</name>
    <dbReference type="NCBI Taxonomy" id="1566387"/>
    <lineage>
        <taxon>Bacteria</taxon>
        <taxon>Pseudomonadati</taxon>
        <taxon>Pseudomonadota</taxon>
        <taxon>Alphaproteobacteria</taxon>
        <taxon>Hyphomicrobiales</taxon>
        <taxon>Phyllobacteriaceae</taxon>
        <taxon>Mesorhizobium</taxon>
    </lineage>
</organism>
<keyword evidence="2" id="KW-1185">Reference proteome</keyword>
<name>A0A1C2DJ22_9HYPH</name>
<accession>A0A1C2DJ22</accession>
<dbReference type="Proteomes" id="UP000094412">
    <property type="component" value="Unassembled WGS sequence"/>
</dbReference>
<proteinExistence type="predicted"/>
<sequence length="64" mass="6682">MNSIAENTVAVLKLLPRAMLILMLLAAPVLAVPMMRTGTGSTIEAPALKKNGIGLVLLVSLQRG</sequence>
<dbReference type="AlphaFoldDB" id="A0A1C2DJ22"/>
<dbReference type="EMBL" id="MDEO01000035">
    <property type="protein sequence ID" value="OCX14727.1"/>
    <property type="molecule type" value="Genomic_DNA"/>
</dbReference>
<reference evidence="1 2" key="1">
    <citation type="submission" date="2016-08" db="EMBL/GenBank/DDBJ databases">
        <title>Whole genome sequence of Mesorhizobium sp. strain UASWS1009 isolated from industrial sewage.</title>
        <authorList>
            <person name="Crovadore J."/>
            <person name="Calmin G."/>
            <person name="Chablais R."/>
            <person name="Cochard B."/>
            <person name="Lefort F."/>
        </authorList>
    </citation>
    <scope>NUCLEOTIDE SEQUENCE [LARGE SCALE GENOMIC DNA]</scope>
    <source>
        <strain evidence="1 2">UASWS1009</strain>
    </source>
</reference>
<protein>
    <submittedName>
        <fullName evidence="1">Uncharacterized protein</fullName>
    </submittedName>
</protein>